<dbReference type="RefSeq" id="WP_160681656.1">
    <property type="nucleotide sequence ID" value="NZ_WTYW01000001.1"/>
</dbReference>
<dbReference type="Pfam" id="PF01381">
    <property type="entry name" value="HTH_3"/>
    <property type="match status" value="1"/>
</dbReference>
<dbReference type="Proteomes" id="UP000433104">
    <property type="component" value="Unassembled WGS sequence"/>
</dbReference>
<protein>
    <submittedName>
        <fullName evidence="2">Helix-turn-helix domain-containing protein</fullName>
    </submittedName>
</protein>
<proteinExistence type="predicted"/>
<dbReference type="GO" id="GO:0003677">
    <property type="term" value="F:DNA binding"/>
    <property type="evidence" value="ECO:0007669"/>
    <property type="project" value="InterPro"/>
</dbReference>
<dbReference type="Gene3D" id="1.10.260.40">
    <property type="entry name" value="lambda repressor-like DNA-binding domains"/>
    <property type="match status" value="1"/>
</dbReference>
<reference evidence="2 3" key="1">
    <citation type="submission" date="2019-12" db="EMBL/GenBank/DDBJ databases">
        <title>Genomic-based taxomic classification of the family Erythrobacteraceae.</title>
        <authorList>
            <person name="Xu L."/>
        </authorList>
    </citation>
    <scope>NUCLEOTIDE SEQUENCE [LARGE SCALE GENOMIC DNA]</scope>
    <source>
        <strain evidence="2 3">MCCC 1A09962</strain>
    </source>
</reference>
<keyword evidence="3" id="KW-1185">Reference proteome</keyword>
<feature type="domain" description="HTH cro/C1-type" evidence="1">
    <location>
        <begin position="6"/>
        <end position="45"/>
    </location>
</feature>
<organism evidence="2 3">
    <name type="scientific">Parapontixanthobacter aurantiacus</name>
    <dbReference type="NCBI Taxonomy" id="1463599"/>
    <lineage>
        <taxon>Bacteria</taxon>
        <taxon>Pseudomonadati</taxon>
        <taxon>Pseudomonadota</taxon>
        <taxon>Alphaproteobacteria</taxon>
        <taxon>Sphingomonadales</taxon>
        <taxon>Erythrobacteraceae</taxon>
        <taxon>Parapontixanthobacter</taxon>
    </lineage>
</organism>
<dbReference type="CDD" id="cd00093">
    <property type="entry name" value="HTH_XRE"/>
    <property type="match status" value="1"/>
</dbReference>
<evidence type="ECO:0000259" key="1">
    <source>
        <dbReference type="Pfam" id="PF01381"/>
    </source>
</evidence>
<dbReference type="EMBL" id="WTYW01000001">
    <property type="protein sequence ID" value="MXO85239.1"/>
    <property type="molecule type" value="Genomic_DNA"/>
</dbReference>
<dbReference type="OrthoDB" id="4419620at2"/>
<gene>
    <name evidence="2" type="ORF">GRI38_04275</name>
</gene>
<evidence type="ECO:0000313" key="2">
    <source>
        <dbReference type="EMBL" id="MXO85239.1"/>
    </source>
</evidence>
<dbReference type="InterPro" id="IPR010982">
    <property type="entry name" value="Lambda_DNA-bd_dom_sf"/>
</dbReference>
<comment type="caution">
    <text evidence="2">The sequence shown here is derived from an EMBL/GenBank/DDBJ whole genome shotgun (WGS) entry which is preliminary data.</text>
</comment>
<evidence type="ECO:0000313" key="3">
    <source>
        <dbReference type="Proteomes" id="UP000433104"/>
    </source>
</evidence>
<accession>A0A844ZHN7</accession>
<name>A0A844ZHN7_9SPHN</name>
<dbReference type="SUPFAM" id="SSF47413">
    <property type="entry name" value="lambda repressor-like DNA-binding domains"/>
    <property type="match status" value="1"/>
</dbReference>
<dbReference type="AlphaFoldDB" id="A0A844ZHN7"/>
<dbReference type="InterPro" id="IPR001387">
    <property type="entry name" value="Cro/C1-type_HTH"/>
</dbReference>
<sequence length="65" mass="6651">MARSGLGWSAKDLAANAKVGYATVARFESGGSINAESCKKLAATLRQAGAQFTHAKGRVGVSVPE</sequence>